<dbReference type="RefSeq" id="WP_146827243.1">
    <property type="nucleotide sequence ID" value="NZ_BAAAYQ010000005.1"/>
</dbReference>
<comment type="caution">
    <text evidence="3">The sequence shown here is derived from an EMBL/GenBank/DDBJ whole genome shotgun (WGS) entry which is preliminary data.</text>
</comment>
<dbReference type="PANTHER" id="PTHR43674">
    <property type="entry name" value="NITRILASE C965.09-RELATED"/>
    <property type="match status" value="1"/>
</dbReference>
<keyword evidence="4" id="KW-1185">Reference proteome</keyword>
<gene>
    <name evidence="3" type="ORF">AFL01nite_17000</name>
</gene>
<evidence type="ECO:0000313" key="3">
    <source>
        <dbReference type="EMBL" id="GEO89373.1"/>
    </source>
</evidence>
<evidence type="ECO:0000256" key="1">
    <source>
        <dbReference type="ARBA" id="ARBA00022801"/>
    </source>
</evidence>
<keyword evidence="1 3" id="KW-0378">Hydrolase</keyword>
<dbReference type="InterPro" id="IPR050345">
    <property type="entry name" value="Aliph_Amidase/BUP"/>
</dbReference>
<accession>A0A512HVA4</accession>
<sequence length="278" mass="31071">MTAARTVRTALIQTVGVSPLEAQNKHNVALIEQAAEQGAQIVCLQELSTGPYFCQVEDPEWFQLAEPVPNGPTTQLMMETAQRLGVVLVVPLYEQADNFFYNTAAVIDADGSYLGKYRKNHIPHGNYFYEKYYFKPGNLGYPVFDTAFGRVGVYICYDRHFPEGARALGINGAEIVFIPSATSGESEEWWSLEQRGHAKANGYWVGTINRVGLEELGPNDFYGTSYFADPNGTIVAQAGRTEEILIHDIDLSPLDARTMPNTFWRDRRPDTYDELVAP</sequence>
<organism evidence="3 4">
    <name type="scientific">Aeromicrobium flavum</name>
    <dbReference type="NCBI Taxonomy" id="416568"/>
    <lineage>
        <taxon>Bacteria</taxon>
        <taxon>Bacillati</taxon>
        <taxon>Actinomycetota</taxon>
        <taxon>Actinomycetes</taxon>
        <taxon>Propionibacteriales</taxon>
        <taxon>Nocardioidaceae</taxon>
        <taxon>Aeromicrobium</taxon>
    </lineage>
</organism>
<name>A0A512HVA4_9ACTN</name>
<dbReference type="PROSITE" id="PS50263">
    <property type="entry name" value="CN_HYDROLASE"/>
    <property type="match status" value="1"/>
</dbReference>
<dbReference type="Gene3D" id="3.60.110.10">
    <property type="entry name" value="Carbon-nitrogen hydrolase"/>
    <property type="match status" value="1"/>
</dbReference>
<dbReference type="InterPro" id="IPR003010">
    <property type="entry name" value="C-N_Hydrolase"/>
</dbReference>
<dbReference type="InterPro" id="IPR036526">
    <property type="entry name" value="C-N_Hydrolase_sf"/>
</dbReference>
<proteinExistence type="predicted"/>
<evidence type="ECO:0000259" key="2">
    <source>
        <dbReference type="PROSITE" id="PS50263"/>
    </source>
</evidence>
<feature type="domain" description="CN hydrolase" evidence="2">
    <location>
        <begin position="7"/>
        <end position="251"/>
    </location>
</feature>
<evidence type="ECO:0000313" key="4">
    <source>
        <dbReference type="Proteomes" id="UP000321769"/>
    </source>
</evidence>
<reference evidence="3 4" key="1">
    <citation type="submission" date="2019-07" db="EMBL/GenBank/DDBJ databases">
        <title>Whole genome shotgun sequence of Aeromicrobium flavum NBRC 107625.</title>
        <authorList>
            <person name="Hosoyama A."/>
            <person name="Uohara A."/>
            <person name="Ohji S."/>
            <person name="Ichikawa N."/>
        </authorList>
    </citation>
    <scope>NUCLEOTIDE SEQUENCE [LARGE SCALE GENOMIC DNA]</scope>
    <source>
        <strain evidence="3 4">NBRC 107625</strain>
    </source>
</reference>
<dbReference type="SUPFAM" id="SSF56317">
    <property type="entry name" value="Carbon-nitrogen hydrolase"/>
    <property type="match status" value="1"/>
</dbReference>
<protein>
    <submittedName>
        <fullName evidence="3">Hydrolase</fullName>
    </submittedName>
</protein>
<dbReference type="Proteomes" id="UP000321769">
    <property type="component" value="Unassembled WGS sequence"/>
</dbReference>
<dbReference type="AlphaFoldDB" id="A0A512HVA4"/>
<dbReference type="OrthoDB" id="9811121at2"/>
<dbReference type="GO" id="GO:0016811">
    <property type="term" value="F:hydrolase activity, acting on carbon-nitrogen (but not peptide) bonds, in linear amides"/>
    <property type="evidence" value="ECO:0007669"/>
    <property type="project" value="UniProtKB-ARBA"/>
</dbReference>
<dbReference type="Pfam" id="PF00795">
    <property type="entry name" value="CN_hydrolase"/>
    <property type="match status" value="1"/>
</dbReference>
<dbReference type="EMBL" id="BJZQ01000006">
    <property type="protein sequence ID" value="GEO89373.1"/>
    <property type="molecule type" value="Genomic_DNA"/>
</dbReference>
<dbReference type="PANTHER" id="PTHR43674:SF2">
    <property type="entry name" value="BETA-UREIDOPROPIONASE"/>
    <property type="match status" value="1"/>
</dbReference>